<dbReference type="PANTHER" id="PTHR43728">
    <property type="entry name" value="SLR0304 PROTEIN"/>
    <property type="match status" value="1"/>
</dbReference>
<gene>
    <name evidence="7" type="ORF">MAR_010276</name>
</gene>
<dbReference type="EMBL" id="CP111015">
    <property type="protein sequence ID" value="WAR03718.1"/>
    <property type="molecule type" value="Genomic_DNA"/>
</dbReference>
<keyword evidence="3" id="KW-0408">Iron</keyword>
<keyword evidence="1" id="KW-0949">S-adenosyl-L-methionine</keyword>
<reference evidence="7" key="1">
    <citation type="submission" date="2022-11" db="EMBL/GenBank/DDBJ databases">
        <title>Centuries of genome instability and evolution in soft-shell clam transmissible cancer (bioRxiv).</title>
        <authorList>
            <person name="Hart S.F.M."/>
            <person name="Yonemitsu M.A."/>
            <person name="Giersch R.M."/>
            <person name="Beal B.F."/>
            <person name="Arriagada G."/>
            <person name="Davis B.W."/>
            <person name="Ostrander E.A."/>
            <person name="Goff S.P."/>
            <person name="Metzger M.J."/>
        </authorList>
    </citation>
    <scope>NUCLEOTIDE SEQUENCE</scope>
    <source>
        <strain evidence="7">MELC-2E11</strain>
        <tissue evidence="7">Siphon/mantle</tissue>
    </source>
</reference>
<proteinExistence type="predicted"/>
<dbReference type="InterPro" id="IPR026351">
    <property type="entry name" value="rSAM_ArsS-like"/>
</dbReference>
<dbReference type="InterPro" id="IPR007197">
    <property type="entry name" value="rSAM"/>
</dbReference>
<dbReference type="Pfam" id="PF04055">
    <property type="entry name" value="Radical_SAM"/>
    <property type="match status" value="1"/>
</dbReference>
<dbReference type="Proteomes" id="UP001164746">
    <property type="component" value="Chromosome 4"/>
</dbReference>
<keyword evidence="2" id="KW-0479">Metal-binding</keyword>
<dbReference type="InterPro" id="IPR024521">
    <property type="entry name" value="ArsS-like_C"/>
</dbReference>
<dbReference type="InterPro" id="IPR013785">
    <property type="entry name" value="Aldolase_TIM"/>
</dbReference>
<keyword evidence="8" id="KW-1185">Reference proteome</keyword>
<dbReference type="NCBIfam" id="TIGR04167">
    <property type="entry name" value="rSAM_SeCys"/>
    <property type="match status" value="1"/>
</dbReference>
<feature type="domain" description="Arsenosugar biosynthesis radical SAM protein ArsS-like C-terminal" evidence="6">
    <location>
        <begin position="330"/>
        <end position="428"/>
    </location>
</feature>
<evidence type="ECO:0008006" key="9">
    <source>
        <dbReference type="Google" id="ProtNLM"/>
    </source>
</evidence>
<dbReference type="SUPFAM" id="SSF102114">
    <property type="entry name" value="Radical SAM enzymes"/>
    <property type="match status" value="1"/>
</dbReference>
<dbReference type="Pfam" id="PF12345">
    <property type="entry name" value="DUF3641"/>
    <property type="match status" value="2"/>
</dbReference>
<feature type="domain" description="Radical SAM core" evidence="5">
    <location>
        <begin position="174"/>
        <end position="311"/>
    </location>
</feature>
<evidence type="ECO:0000313" key="7">
    <source>
        <dbReference type="EMBL" id="WAR03718.1"/>
    </source>
</evidence>
<evidence type="ECO:0000256" key="3">
    <source>
        <dbReference type="ARBA" id="ARBA00023004"/>
    </source>
</evidence>
<protein>
    <recommendedName>
        <fullName evidence="9">Fe-S oxidoreductase</fullName>
    </recommendedName>
</protein>
<sequence>MPVSPTCSISWTEFHMVYTLKVWKEQWTVLVLKAMRCGWNALGRTWGVHKPVFRRSFSDASPELPDYNTSINVHEHKLTRPGGKPNSTVKWKGLTGLKDRTQDSLVPITLKEMEESDDFKLTEENLRKLGQQTLTKEERKKRQRALDNLGVPNFLEFCQMKAAENGIIEVLQVNVGLYCNQACNHCHVESSPRRKEMMSRPVAERCLHLLENSPHVKLLDITGGAPELCTDFRFLTSEAHKLNKDVLVRSNLTALLEPGQEDTGEFLAEHRVNVVASLPCYSAKNVNTQRGKGVFDRSIQALLVLNELGYGKSGTGLKLDLVYNPLGGFLPPPQMALEEKYREELWSVFGIEFSNLFTITNMPIKRFADFLHRRGDLESYMQLLVRNFNLAAVDNVMCRSLLSVAWDGRLYDCDFNQQLSIPVDNQATVLEKESCIVVMFQTRRQSWRKSPTRRQSWTKSPVLSSGFDQSTVFDINFCIVIRFRPGDNQATVFDIESCEDLQDIVIATDNHCYGCTAGMGSS</sequence>
<keyword evidence="4" id="KW-0411">Iron-sulfur</keyword>
<name>A0ABY7E131_MYAAR</name>
<evidence type="ECO:0000256" key="1">
    <source>
        <dbReference type="ARBA" id="ARBA00022691"/>
    </source>
</evidence>
<dbReference type="CDD" id="cd01335">
    <property type="entry name" value="Radical_SAM"/>
    <property type="match status" value="1"/>
</dbReference>
<evidence type="ECO:0000256" key="2">
    <source>
        <dbReference type="ARBA" id="ARBA00022723"/>
    </source>
</evidence>
<accession>A0ABY7E131</accession>
<organism evidence="7 8">
    <name type="scientific">Mya arenaria</name>
    <name type="common">Soft-shell clam</name>
    <dbReference type="NCBI Taxonomy" id="6604"/>
    <lineage>
        <taxon>Eukaryota</taxon>
        <taxon>Metazoa</taxon>
        <taxon>Spiralia</taxon>
        <taxon>Lophotrochozoa</taxon>
        <taxon>Mollusca</taxon>
        <taxon>Bivalvia</taxon>
        <taxon>Autobranchia</taxon>
        <taxon>Heteroconchia</taxon>
        <taxon>Euheterodonta</taxon>
        <taxon>Imparidentia</taxon>
        <taxon>Neoheterodontei</taxon>
        <taxon>Myida</taxon>
        <taxon>Myoidea</taxon>
        <taxon>Myidae</taxon>
        <taxon>Mya</taxon>
    </lineage>
</organism>
<dbReference type="InterPro" id="IPR058240">
    <property type="entry name" value="rSAM_sf"/>
</dbReference>
<evidence type="ECO:0000259" key="6">
    <source>
        <dbReference type="Pfam" id="PF12345"/>
    </source>
</evidence>
<dbReference type="Gene3D" id="3.20.20.70">
    <property type="entry name" value="Aldolase class I"/>
    <property type="match status" value="1"/>
</dbReference>
<dbReference type="PANTHER" id="PTHR43728:SF1">
    <property type="entry name" value="FE-S OXIDOREDUCTASE"/>
    <property type="match status" value="1"/>
</dbReference>
<dbReference type="SFLD" id="SFLDS00029">
    <property type="entry name" value="Radical_SAM"/>
    <property type="match status" value="1"/>
</dbReference>
<evidence type="ECO:0000313" key="8">
    <source>
        <dbReference type="Proteomes" id="UP001164746"/>
    </source>
</evidence>
<evidence type="ECO:0000259" key="5">
    <source>
        <dbReference type="Pfam" id="PF04055"/>
    </source>
</evidence>
<evidence type="ECO:0000256" key="4">
    <source>
        <dbReference type="ARBA" id="ARBA00023014"/>
    </source>
</evidence>
<feature type="domain" description="Arsenosugar biosynthesis radical SAM protein ArsS-like C-terminal" evidence="6">
    <location>
        <begin position="470"/>
        <end position="522"/>
    </location>
</feature>